<protein>
    <submittedName>
        <fullName evidence="1">Uncharacterized protein</fullName>
    </submittedName>
</protein>
<dbReference type="Proteomes" id="UP000801492">
    <property type="component" value="Unassembled WGS sequence"/>
</dbReference>
<dbReference type="AlphaFoldDB" id="A0A8K0C7P6"/>
<keyword evidence="2" id="KW-1185">Reference proteome</keyword>
<evidence type="ECO:0000313" key="1">
    <source>
        <dbReference type="EMBL" id="KAF2880924.1"/>
    </source>
</evidence>
<comment type="caution">
    <text evidence="1">The sequence shown here is derived from an EMBL/GenBank/DDBJ whole genome shotgun (WGS) entry which is preliminary data.</text>
</comment>
<gene>
    <name evidence="1" type="ORF">ILUMI_25253</name>
</gene>
<accession>A0A8K0C7P6</accession>
<dbReference type="EMBL" id="VTPC01090885">
    <property type="protein sequence ID" value="KAF2880924.1"/>
    <property type="molecule type" value="Genomic_DNA"/>
</dbReference>
<organism evidence="1 2">
    <name type="scientific">Ignelater luminosus</name>
    <name type="common">Cucubano</name>
    <name type="synonym">Pyrophorus luminosus</name>
    <dbReference type="NCBI Taxonomy" id="2038154"/>
    <lineage>
        <taxon>Eukaryota</taxon>
        <taxon>Metazoa</taxon>
        <taxon>Ecdysozoa</taxon>
        <taxon>Arthropoda</taxon>
        <taxon>Hexapoda</taxon>
        <taxon>Insecta</taxon>
        <taxon>Pterygota</taxon>
        <taxon>Neoptera</taxon>
        <taxon>Endopterygota</taxon>
        <taxon>Coleoptera</taxon>
        <taxon>Polyphaga</taxon>
        <taxon>Elateriformia</taxon>
        <taxon>Elateroidea</taxon>
        <taxon>Elateridae</taxon>
        <taxon>Agrypninae</taxon>
        <taxon>Pyrophorini</taxon>
        <taxon>Ignelater</taxon>
    </lineage>
</organism>
<sequence length="132" mass="15485">MFKVFESNQETDITNSLKIELKQFVATATGVSKAMVYRIIKDTNNRENNAAGNEDEEDFNFVGSRESLRNIFKKLGFRLTTTQNNWKLLEEKPEIRNQKHPIFYVDETYTQRTYPIKKLDVDCFATFQRVCA</sequence>
<proteinExistence type="predicted"/>
<evidence type="ECO:0000313" key="2">
    <source>
        <dbReference type="Proteomes" id="UP000801492"/>
    </source>
</evidence>
<name>A0A8K0C7P6_IGNLU</name>
<reference evidence="1" key="1">
    <citation type="submission" date="2019-08" db="EMBL/GenBank/DDBJ databases">
        <title>The genome of the North American firefly Photinus pyralis.</title>
        <authorList>
            <consortium name="Photinus pyralis genome working group"/>
            <person name="Fallon T.R."/>
            <person name="Sander Lower S.E."/>
            <person name="Weng J.-K."/>
        </authorList>
    </citation>
    <scope>NUCLEOTIDE SEQUENCE</scope>
    <source>
        <strain evidence="1">TRF0915ILg1</strain>
        <tissue evidence="1">Whole body</tissue>
    </source>
</reference>